<sequence length="540" mass="63347">MFDILEKLDGETEQVELDNSEIQLTFDMKEAPHKEDPHNSFKRQFSAKHQYSSECLTDVTGLQRDKSSNPCVLKWFRSIIYRASDRNNYHKFLTKVHKILKEFKKDTKGHCRYISQIEDNLRPLLGEKVSLKDLELAIDHQLRDLYKEFKRLKCKQKPHGFPKPSKIKTNNYLDEISQFNKTSSSFIPFNKSCKNLFEPRRSSSAMSSSHIDLLSANQPPTNPLKMNSNIENPLGMQTMKDPLDHNNFTQHFSVSCGEVKNLKNQNKLLMKKLHKYKHKTENKENEHDTLNALLTVSKAVKRLEMEVFSQNSVSSRKCKDELESVTLHFKNQVKQMTLEHQQEIIKLASEKDSFISVLRSQNHSLEAQKKSLGDKIASLESSLEQTKTKKDCMTKLKEEEIQNLTTENRRLSALIQEQISEISSQIMQDNQSLLDKVQYYEDQAKEWEEKAQQFEEDRNNMQELLNKNSVENSELSEEVQKCHSTIRTLKEEIYQKEVTLRSSKESFDVKCSQMMSKMLRIKQKIQKDDYEYPRSWNNHF</sequence>
<organism evidence="2 3">
    <name type="scientific">Euplotes crassus</name>
    <dbReference type="NCBI Taxonomy" id="5936"/>
    <lineage>
        <taxon>Eukaryota</taxon>
        <taxon>Sar</taxon>
        <taxon>Alveolata</taxon>
        <taxon>Ciliophora</taxon>
        <taxon>Intramacronucleata</taxon>
        <taxon>Spirotrichea</taxon>
        <taxon>Hypotrichia</taxon>
        <taxon>Euplotida</taxon>
        <taxon>Euplotidae</taxon>
        <taxon>Moneuplotes</taxon>
    </lineage>
</organism>
<feature type="coiled-coil region" evidence="1">
    <location>
        <begin position="362"/>
        <end position="492"/>
    </location>
</feature>
<reference evidence="2" key="1">
    <citation type="submission" date="2023-07" db="EMBL/GenBank/DDBJ databases">
        <authorList>
            <consortium name="AG Swart"/>
            <person name="Singh M."/>
            <person name="Singh A."/>
            <person name="Seah K."/>
            <person name="Emmerich C."/>
        </authorList>
    </citation>
    <scope>NUCLEOTIDE SEQUENCE</scope>
    <source>
        <strain evidence="2">DP1</strain>
    </source>
</reference>
<name>A0AAD1U6M2_EUPCR</name>
<evidence type="ECO:0000313" key="3">
    <source>
        <dbReference type="Proteomes" id="UP001295684"/>
    </source>
</evidence>
<proteinExistence type="predicted"/>
<gene>
    <name evidence="2" type="ORF">ECRASSUSDP1_LOCUS4673</name>
</gene>
<keyword evidence="3" id="KW-1185">Reference proteome</keyword>
<evidence type="ECO:0000313" key="2">
    <source>
        <dbReference type="EMBL" id="CAI2363340.1"/>
    </source>
</evidence>
<comment type="caution">
    <text evidence="2">The sequence shown here is derived from an EMBL/GenBank/DDBJ whole genome shotgun (WGS) entry which is preliminary data.</text>
</comment>
<protein>
    <submittedName>
        <fullName evidence="2">Uncharacterized protein</fullName>
    </submittedName>
</protein>
<keyword evidence="1" id="KW-0175">Coiled coil</keyword>
<dbReference type="Proteomes" id="UP001295684">
    <property type="component" value="Unassembled WGS sequence"/>
</dbReference>
<evidence type="ECO:0000256" key="1">
    <source>
        <dbReference type="SAM" id="Coils"/>
    </source>
</evidence>
<accession>A0AAD1U6M2</accession>
<dbReference type="AlphaFoldDB" id="A0AAD1U6M2"/>
<dbReference type="EMBL" id="CAMPGE010004491">
    <property type="protein sequence ID" value="CAI2363340.1"/>
    <property type="molecule type" value="Genomic_DNA"/>
</dbReference>
<feature type="coiled-coil region" evidence="1">
    <location>
        <begin position="259"/>
        <end position="286"/>
    </location>
</feature>